<sequence length="588" mass="63338">MSARSGNLHRVADRNHGIKRLSHLAAFHRIWLCLTVVCGTVVVTPAFGQAPSAENPAAEKLAAEAPAAVAICPTHFRDALQEWIDYRQQQGIQVTVVESARSAEQVVQAIRRVQTPSLRFVLLVGDAPAIGSTANPDFQVPMHYVSTTVSAKFGSTPTMATDFPYGDFDADGLADAAVGRLPVDTPDQLSNLIGRIKAYETSQDFSSWRNRVELVGGVGGFGMLADAAIESVTRLIVTASLPTAVRTSIAYGSPGHLFYPRKRFTETITDRFNRGCRFWVYAGHGLVNQLDRVPPGPSGVPVLDRQSLQHLHCDPQSAPIAVLLCCFTGAIDAQSESLAEQMLVHDGGPIAVIAGNRVTMPYGNASLTLGLIDAVYGRDEIPQNAARHLGQAWMQTLRQLHQADSAEKNQLRTMIDGVATLVSPAGVTLADERREHAALYSLLGDPLLELHPPASIQIETATGHDADSPVRVRVTCPIDGVCSVTLDHPLGERRADTTDQRLIDPNQTTLAQIKRPIRAERPEEFELLLPETRSGVLAVRVHVSGEQTWATGGAQTFVRPPVETKPLEATPVAAPSGTRPAVTPLSTD</sequence>
<dbReference type="InterPro" id="IPR029031">
    <property type="entry name" value="Gingipain_N_sf"/>
</dbReference>
<gene>
    <name evidence="5" type="ORF">FYK55_00095</name>
</gene>
<evidence type="ECO:0000259" key="4">
    <source>
        <dbReference type="Pfam" id="PF01364"/>
    </source>
</evidence>
<dbReference type="Gene3D" id="3.40.50.1460">
    <property type="match status" value="1"/>
</dbReference>
<dbReference type="InterPro" id="IPR029030">
    <property type="entry name" value="Caspase-like_dom_sf"/>
</dbReference>
<dbReference type="Proteomes" id="UP000324479">
    <property type="component" value="Unassembled WGS sequence"/>
</dbReference>
<dbReference type="Gene3D" id="3.40.50.10390">
    <property type="entry name" value="Gingipain r, domain 1"/>
    <property type="match status" value="1"/>
</dbReference>
<proteinExistence type="predicted"/>
<reference evidence="5 6" key="1">
    <citation type="submission" date="2019-08" db="EMBL/GenBank/DDBJ databases">
        <authorList>
            <person name="Dhanesh K."/>
            <person name="Kumar G."/>
            <person name="Sasikala C."/>
            <person name="Venkata Ramana C."/>
        </authorList>
    </citation>
    <scope>NUCLEOTIDE SEQUENCE [LARGE SCALE GENOMIC DNA]</scope>
    <source>
        <strain evidence="5 6">JC645</strain>
    </source>
</reference>
<dbReference type="AlphaFoldDB" id="A0A5M6DL28"/>
<feature type="domain" description="Gingipain" evidence="4">
    <location>
        <begin position="70"/>
        <end position="450"/>
    </location>
</feature>
<keyword evidence="3" id="KW-1133">Transmembrane helix</keyword>
<dbReference type="GO" id="GO:0008234">
    <property type="term" value="F:cysteine-type peptidase activity"/>
    <property type="evidence" value="ECO:0007669"/>
    <property type="project" value="InterPro"/>
</dbReference>
<evidence type="ECO:0000313" key="6">
    <source>
        <dbReference type="Proteomes" id="UP000324479"/>
    </source>
</evidence>
<keyword evidence="1" id="KW-0732">Signal</keyword>
<evidence type="ECO:0000256" key="2">
    <source>
        <dbReference type="SAM" id="MobiDB-lite"/>
    </source>
</evidence>
<protein>
    <submittedName>
        <fullName evidence="5">Peptidase C25</fullName>
    </submittedName>
</protein>
<evidence type="ECO:0000256" key="3">
    <source>
        <dbReference type="SAM" id="Phobius"/>
    </source>
</evidence>
<keyword evidence="3" id="KW-0472">Membrane</keyword>
<feature type="region of interest" description="Disordered" evidence="2">
    <location>
        <begin position="561"/>
        <end position="588"/>
    </location>
</feature>
<keyword evidence="3" id="KW-0812">Transmembrane</keyword>
<evidence type="ECO:0000313" key="5">
    <source>
        <dbReference type="EMBL" id="KAA5546870.1"/>
    </source>
</evidence>
<dbReference type="EMBL" id="VWOX01000001">
    <property type="protein sequence ID" value="KAA5546870.1"/>
    <property type="molecule type" value="Genomic_DNA"/>
</dbReference>
<evidence type="ECO:0000256" key="1">
    <source>
        <dbReference type="ARBA" id="ARBA00022729"/>
    </source>
</evidence>
<dbReference type="Pfam" id="PF01364">
    <property type="entry name" value="Peptidase_C25"/>
    <property type="match status" value="1"/>
</dbReference>
<dbReference type="GO" id="GO:0006508">
    <property type="term" value="P:proteolysis"/>
    <property type="evidence" value="ECO:0007669"/>
    <property type="project" value="InterPro"/>
</dbReference>
<name>A0A5M6DL28_9BACT</name>
<organism evidence="5 6">
    <name type="scientific">Roseiconus nitratireducens</name>
    <dbReference type="NCBI Taxonomy" id="2605748"/>
    <lineage>
        <taxon>Bacteria</taxon>
        <taxon>Pseudomonadati</taxon>
        <taxon>Planctomycetota</taxon>
        <taxon>Planctomycetia</taxon>
        <taxon>Pirellulales</taxon>
        <taxon>Pirellulaceae</taxon>
        <taxon>Roseiconus</taxon>
    </lineage>
</organism>
<accession>A0A5M6DL28</accession>
<feature type="transmembrane region" description="Helical" evidence="3">
    <location>
        <begin position="21"/>
        <end position="47"/>
    </location>
</feature>
<dbReference type="SUPFAM" id="SSF52129">
    <property type="entry name" value="Caspase-like"/>
    <property type="match status" value="1"/>
</dbReference>
<comment type="caution">
    <text evidence="5">The sequence shown here is derived from an EMBL/GenBank/DDBJ whole genome shotgun (WGS) entry which is preliminary data.</text>
</comment>
<dbReference type="InterPro" id="IPR001769">
    <property type="entry name" value="Gingipain"/>
</dbReference>
<keyword evidence="6" id="KW-1185">Reference proteome</keyword>